<organism evidence="3 4">
    <name type="scientific">Mytilus edulis</name>
    <name type="common">Blue mussel</name>
    <dbReference type="NCBI Taxonomy" id="6550"/>
    <lineage>
        <taxon>Eukaryota</taxon>
        <taxon>Metazoa</taxon>
        <taxon>Spiralia</taxon>
        <taxon>Lophotrochozoa</taxon>
        <taxon>Mollusca</taxon>
        <taxon>Bivalvia</taxon>
        <taxon>Autobranchia</taxon>
        <taxon>Pteriomorphia</taxon>
        <taxon>Mytilida</taxon>
        <taxon>Mytiloidea</taxon>
        <taxon>Mytilidae</taxon>
        <taxon>Mytilinae</taxon>
        <taxon>Mytilus</taxon>
    </lineage>
</organism>
<keyword evidence="2" id="KW-0812">Transmembrane</keyword>
<keyword evidence="2" id="KW-1133">Transmembrane helix</keyword>
<dbReference type="OrthoDB" id="5843397at2759"/>
<sequence>MPYTEGCALNPILKGTNINLICNNATEEYNLEVTNMSRVDEGSYTCLHTDIWNYRIFNIFVKISPNVDVSYNLTNGTLNFACSPSGIPNNYTFLQLEHRSEFSEHIRFMNFSNDGSVLRISIENPGIQDAGIYVCNVSNDVPDQNRRQFQFGKTLVELEGISIELLKRCTRIPRWGYYQHVKFNEVIGISAVVYSRHNVTEAVLHRNAESQQRNLESVFATAAVLTLLGIGLTVALLIWKRGQSVAKEVYTSTEFVNSDNPQHLLKATESGGYMYHATAPTSLNEPTRYNQGNKNLKQRFS</sequence>
<protein>
    <submittedName>
        <fullName evidence="3">HMCN</fullName>
    </submittedName>
</protein>
<evidence type="ECO:0000256" key="1">
    <source>
        <dbReference type="SAM" id="MobiDB-lite"/>
    </source>
</evidence>
<keyword evidence="4" id="KW-1185">Reference proteome</keyword>
<dbReference type="EMBL" id="CAJPWZ010001257">
    <property type="protein sequence ID" value="CAG2211171.1"/>
    <property type="molecule type" value="Genomic_DNA"/>
</dbReference>
<comment type="caution">
    <text evidence="3">The sequence shown here is derived from an EMBL/GenBank/DDBJ whole genome shotgun (WGS) entry which is preliminary data.</text>
</comment>
<feature type="transmembrane region" description="Helical" evidence="2">
    <location>
        <begin position="218"/>
        <end position="239"/>
    </location>
</feature>
<keyword evidence="2" id="KW-0472">Membrane</keyword>
<reference evidence="3" key="1">
    <citation type="submission" date="2021-03" db="EMBL/GenBank/DDBJ databases">
        <authorList>
            <person name="Bekaert M."/>
        </authorList>
    </citation>
    <scope>NUCLEOTIDE SEQUENCE</scope>
</reference>
<dbReference type="InterPro" id="IPR036179">
    <property type="entry name" value="Ig-like_dom_sf"/>
</dbReference>
<proteinExistence type="predicted"/>
<dbReference type="Proteomes" id="UP000683360">
    <property type="component" value="Unassembled WGS sequence"/>
</dbReference>
<dbReference type="Gene3D" id="2.60.40.10">
    <property type="entry name" value="Immunoglobulins"/>
    <property type="match status" value="1"/>
</dbReference>
<evidence type="ECO:0000256" key="2">
    <source>
        <dbReference type="SAM" id="Phobius"/>
    </source>
</evidence>
<gene>
    <name evidence="3" type="ORF">MEDL_25380</name>
</gene>
<accession>A0A8S3RQ05</accession>
<dbReference type="InterPro" id="IPR013783">
    <property type="entry name" value="Ig-like_fold"/>
</dbReference>
<dbReference type="AlphaFoldDB" id="A0A8S3RQ05"/>
<dbReference type="SUPFAM" id="SSF48726">
    <property type="entry name" value="Immunoglobulin"/>
    <property type="match status" value="1"/>
</dbReference>
<dbReference type="CDD" id="cd00096">
    <property type="entry name" value="Ig"/>
    <property type="match status" value="1"/>
</dbReference>
<evidence type="ECO:0000313" key="4">
    <source>
        <dbReference type="Proteomes" id="UP000683360"/>
    </source>
</evidence>
<feature type="compositionally biased region" description="Polar residues" evidence="1">
    <location>
        <begin position="279"/>
        <end position="295"/>
    </location>
</feature>
<name>A0A8S3RQ05_MYTED</name>
<feature type="region of interest" description="Disordered" evidence="1">
    <location>
        <begin position="278"/>
        <end position="301"/>
    </location>
</feature>
<evidence type="ECO:0000313" key="3">
    <source>
        <dbReference type="EMBL" id="CAG2211171.1"/>
    </source>
</evidence>